<evidence type="ECO:0000259" key="2">
    <source>
        <dbReference type="Pfam" id="PF15715"/>
    </source>
</evidence>
<dbReference type="Proteomes" id="UP001458880">
    <property type="component" value="Unassembled WGS sequence"/>
</dbReference>
<evidence type="ECO:0000256" key="1">
    <source>
        <dbReference type="SAM" id="MobiDB-lite"/>
    </source>
</evidence>
<sequence length="174" mass="19312">MVRTAATAIRASGGKSSKAVRKSTVTNNIHGSSSSDRHTVGGNPVHPRETPSWQRPITNFFSARIEEAHPASNLQKQVQSEEVKEFAREGNPTASTKDRIVLEEVLQENNSNKENVTANQVKNNIEAFESVPSQSGIDKKRKLESDGEISKASKKKPNSHFYEHLEEIEKFVNC</sequence>
<feature type="domain" description="PCNA-associated factor histone-like" evidence="2">
    <location>
        <begin position="1"/>
        <end position="116"/>
    </location>
</feature>
<proteinExistence type="predicted"/>
<reference evidence="3 4" key="1">
    <citation type="journal article" date="2024" name="BMC Genomics">
        <title>De novo assembly and annotation of Popillia japonica's genome with initial clues to its potential as an invasive pest.</title>
        <authorList>
            <person name="Cucini C."/>
            <person name="Boschi S."/>
            <person name="Funari R."/>
            <person name="Cardaioli E."/>
            <person name="Iannotti N."/>
            <person name="Marturano G."/>
            <person name="Paoli F."/>
            <person name="Bruttini M."/>
            <person name="Carapelli A."/>
            <person name="Frati F."/>
            <person name="Nardi F."/>
        </authorList>
    </citation>
    <scope>NUCLEOTIDE SEQUENCE [LARGE SCALE GENOMIC DNA]</scope>
    <source>
        <strain evidence="3">DMR45628</strain>
    </source>
</reference>
<dbReference type="EMBL" id="JASPKY010000491">
    <property type="protein sequence ID" value="KAK9695125.1"/>
    <property type="molecule type" value="Genomic_DNA"/>
</dbReference>
<dbReference type="InterPro" id="IPR031444">
    <property type="entry name" value="PCNA-AF_dom"/>
</dbReference>
<name>A0AAW1IXY1_POPJA</name>
<feature type="compositionally biased region" description="Polar residues" evidence="1">
    <location>
        <begin position="23"/>
        <end position="34"/>
    </location>
</feature>
<accession>A0AAW1IXY1</accession>
<protein>
    <submittedName>
        <fullName evidence="3">PCNA-associated factor histone like domain</fullName>
    </submittedName>
</protein>
<evidence type="ECO:0000313" key="4">
    <source>
        <dbReference type="Proteomes" id="UP001458880"/>
    </source>
</evidence>
<feature type="compositionally biased region" description="Polar residues" evidence="1">
    <location>
        <begin position="51"/>
        <end position="61"/>
    </location>
</feature>
<feature type="region of interest" description="Disordered" evidence="1">
    <location>
        <begin position="1"/>
        <end position="97"/>
    </location>
</feature>
<dbReference type="Pfam" id="PF15715">
    <property type="entry name" value="PAF"/>
    <property type="match status" value="1"/>
</dbReference>
<evidence type="ECO:0000313" key="3">
    <source>
        <dbReference type="EMBL" id="KAK9695125.1"/>
    </source>
</evidence>
<feature type="compositionally biased region" description="Basic and acidic residues" evidence="1">
    <location>
        <begin position="79"/>
        <end position="88"/>
    </location>
</feature>
<comment type="caution">
    <text evidence="3">The sequence shown here is derived from an EMBL/GenBank/DDBJ whole genome shotgun (WGS) entry which is preliminary data.</text>
</comment>
<feature type="region of interest" description="Disordered" evidence="1">
    <location>
        <begin position="127"/>
        <end position="159"/>
    </location>
</feature>
<dbReference type="AlphaFoldDB" id="A0AAW1IXY1"/>
<organism evidence="3 4">
    <name type="scientific">Popillia japonica</name>
    <name type="common">Japanese beetle</name>
    <dbReference type="NCBI Taxonomy" id="7064"/>
    <lineage>
        <taxon>Eukaryota</taxon>
        <taxon>Metazoa</taxon>
        <taxon>Ecdysozoa</taxon>
        <taxon>Arthropoda</taxon>
        <taxon>Hexapoda</taxon>
        <taxon>Insecta</taxon>
        <taxon>Pterygota</taxon>
        <taxon>Neoptera</taxon>
        <taxon>Endopterygota</taxon>
        <taxon>Coleoptera</taxon>
        <taxon>Polyphaga</taxon>
        <taxon>Scarabaeiformia</taxon>
        <taxon>Scarabaeidae</taxon>
        <taxon>Rutelinae</taxon>
        <taxon>Popillia</taxon>
    </lineage>
</organism>
<gene>
    <name evidence="3" type="ORF">QE152_g33064</name>
</gene>
<feature type="compositionally biased region" description="Basic and acidic residues" evidence="1">
    <location>
        <begin position="137"/>
        <end position="151"/>
    </location>
</feature>
<keyword evidence="4" id="KW-1185">Reference proteome</keyword>